<dbReference type="PANTHER" id="PTHR23037:SF42">
    <property type="entry name" value="CYTOKINE RECEPTOR COMMON SUBUNIT GAMMA ISOFORM X1-RELATED"/>
    <property type="match status" value="1"/>
</dbReference>
<keyword evidence="3 8" id="KW-0732">Signal</keyword>
<evidence type="ECO:0000256" key="5">
    <source>
        <dbReference type="ARBA" id="ARBA00023136"/>
    </source>
</evidence>
<dbReference type="GO" id="GO:0004896">
    <property type="term" value="F:cytokine receptor activity"/>
    <property type="evidence" value="ECO:0007669"/>
    <property type="project" value="TreeGrafter"/>
</dbReference>
<evidence type="ECO:0000256" key="2">
    <source>
        <dbReference type="ARBA" id="ARBA00022692"/>
    </source>
</evidence>
<evidence type="ECO:0000313" key="9">
    <source>
        <dbReference type="Ensembl" id="ENSSPAP00000023390.1"/>
    </source>
</evidence>
<reference evidence="9" key="1">
    <citation type="submission" date="2023-09" db="UniProtKB">
        <authorList>
            <consortium name="Ensembl"/>
        </authorList>
    </citation>
    <scope>IDENTIFICATION</scope>
</reference>
<dbReference type="Gene3D" id="2.60.40.10">
    <property type="entry name" value="Immunoglobulins"/>
    <property type="match status" value="2"/>
</dbReference>
<keyword evidence="4 7" id="KW-1133">Transmembrane helix</keyword>
<organism evidence="9">
    <name type="scientific">Stegastes partitus</name>
    <name type="common">bicolor damselfish</name>
    <dbReference type="NCBI Taxonomy" id="144197"/>
    <lineage>
        <taxon>Eukaryota</taxon>
        <taxon>Metazoa</taxon>
        <taxon>Chordata</taxon>
        <taxon>Craniata</taxon>
        <taxon>Vertebrata</taxon>
        <taxon>Euteleostomi</taxon>
        <taxon>Actinopterygii</taxon>
        <taxon>Neopterygii</taxon>
        <taxon>Teleostei</taxon>
        <taxon>Neoteleostei</taxon>
        <taxon>Acanthomorphata</taxon>
        <taxon>Ovalentaria</taxon>
        <taxon>Pomacentridae</taxon>
        <taxon>Stegastes</taxon>
    </lineage>
</organism>
<feature type="chain" id="PRO_5044591962" evidence="8">
    <location>
        <begin position="27"/>
        <end position="623"/>
    </location>
</feature>
<dbReference type="Proteomes" id="UP000694891">
    <property type="component" value="Unplaced"/>
</dbReference>
<feature type="signal peptide" evidence="8">
    <location>
        <begin position="1"/>
        <end position="26"/>
    </location>
</feature>
<keyword evidence="5 7" id="KW-0472">Membrane</keyword>
<accession>A0A3B5AR89</accession>
<dbReference type="InterPro" id="IPR036116">
    <property type="entry name" value="FN3_sf"/>
</dbReference>
<evidence type="ECO:0000313" key="11">
    <source>
        <dbReference type="RefSeq" id="XP_008287104.1"/>
    </source>
</evidence>
<evidence type="ECO:0000256" key="8">
    <source>
        <dbReference type="SAM" id="SignalP"/>
    </source>
</evidence>
<evidence type="ECO:0000256" key="7">
    <source>
        <dbReference type="SAM" id="Phobius"/>
    </source>
</evidence>
<keyword evidence="2 7" id="KW-0812">Transmembrane</keyword>
<dbReference type="Ensembl" id="ENSSPAT00000023768.1">
    <property type="protein sequence ID" value="ENSSPAP00000023390.1"/>
    <property type="gene ID" value="ENSSPAG00000017650.1"/>
</dbReference>
<dbReference type="STRING" id="144197.ENSSPAP00000023390"/>
<feature type="transmembrane region" description="Helical" evidence="7">
    <location>
        <begin position="228"/>
        <end position="248"/>
    </location>
</feature>
<evidence type="ECO:0000256" key="1">
    <source>
        <dbReference type="ARBA" id="ARBA00004167"/>
    </source>
</evidence>
<gene>
    <name evidence="11" type="primary">LOC103362509</name>
</gene>
<reference evidence="11" key="2">
    <citation type="submission" date="2025-04" db="UniProtKB">
        <authorList>
            <consortium name="RefSeq"/>
        </authorList>
    </citation>
    <scope>IDENTIFICATION</scope>
</reference>
<name>A0A3B5AR89_9TELE</name>
<dbReference type="SUPFAM" id="SSF49265">
    <property type="entry name" value="Fibronectin type III"/>
    <property type="match status" value="1"/>
</dbReference>
<comment type="subcellular location">
    <subcellularLocation>
        <location evidence="1">Membrane</location>
        <topology evidence="1">Single-pass membrane protein</topology>
    </subcellularLocation>
</comment>
<evidence type="ECO:0000256" key="3">
    <source>
        <dbReference type="ARBA" id="ARBA00022729"/>
    </source>
</evidence>
<evidence type="ECO:0000256" key="6">
    <source>
        <dbReference type="ARBA" id="ARBA00023170"/>
    </source>
</evidence>
<proteinExistence type="predicted"/>
<dbReference type="GeneTree" id="ENSGT00530000069547"/>
<sequence length="623" mass="67833">MEFNRRHTASLLLLLLAVAALPGVNTETGLNLECTNDYDETMFCQMVRPNCTEYDLRLRDNLDQRTTSCTFQQCGSGRCCCSVRVMLIYGNTHTASVWRGGQSLGSKIISVIKSVKPKTPKILSVEELNGKIGLTWDTDYINTYETYLQSLTAEVTYYVKGSTEKETKLVQQAVVNGKNYYEISALHLKPSTMYVFSMRSSTTWSKKFSDRSIEWEFKTASRSSLTSVIIVTLSVAAVVLTGAIYGCYVKVKSKWWDSIPKYSNSNLRIFPSTKPEMFQVLKPAPPIISSICVEPLLPDDSKQWSKMSLTDTSGGSFQQSSGISTGCSLISYANTERLDIKACVMDALCKDIPGISPISPLTTSPLAELNKDSGLISSPISLCGGRVDGMSSGSSFFDNITYALTVPQQIMADNSEVQMRAEIPCDSAYHPSESNTVNCPDQQVPGCLLPWPQGLILPPVTSALVPTDMSYQLCNADSGSFSNAEDSSLCSSATCNDTTAPCDVLSGVKAGPESSGEAFRDAMKLNDKSQEATICSTNPCSSIVVEDGYQAFPNLMGQPDVLISEQRRADQEESSTSVPQSFSSAVVPGFTNNAQCGQRLSELQMPFFPQCVPIITESGYQSV</sequence>
<dbReference type="GeneID" id="103362509"/>
<dbReference type="RefSeq" id="XP_008287104.1">
    <property type="nucleotide sequence ID" value="XM_008288882.1"/>
</dbReference>
<evidence type="ECO:0000256" key="4">
    <source>
        <dbReference type="ARBA" id="ARBA00022989"/>
    </source>
</evidence>
<keyword evidence="10" id="KW-1185">Reference proteome</keyword>
<dbReference type="GO" id="GO:0009897">
    <property type="term" value="C:external side of plasma membrane"/>
    <property type="evidence" value="ECO:0007669"/>
    <property type="project" value="TreeGrafter"/>
</dbReference>
<dbReference type="GO" id="GO:0016064">
    <property type="term" value="P:immunoglobulin mediated immune response"/>
    <property type="evidence" value="ECO:0007669"/>
    <property type="project" value="TreeGrafter"/>
</dbReference>
<protein>
    <submittedName>
        <fullName evidence="9">Uncharacterized LOC103362509</fullName>
    </submittedName>
    <submittedName>
        <fullName evidence="11">Uncharacterized protein LOC103362509 isoform X1</fullName>
    </submittedName>
</protein>
<dbReference type="PANTHER" id="PTHR23037">
    <property type="entry name" value="CYTOKINE RECEPTOR"/>
    <property type="match status" value="1"/>
</dbReference>
<dbReference type="AlphaFoldDB" id="A0A3B5AR89"/>
<dbReference type="OrthoDB" id="8962741at2759"/>
<keyword evidence="6" id="KW-0675">Receptor</keyword>
<dbReference type="InterPro" id="IPR013783">
    <property type="entry name" value="Ig-like_fold"/>
</dbReference>
<evidence type="ECO:0000313" key="10">
    <source>
        <dbReference type="Proteomes" id="UP000694891"/>
    </source>
</evidence>